<protein>
    <submittedName>
        <fullName evidence="1">Uncharacterized protein</fullName>
    </submittedName>
</protein>
<reference evidence="1 2" key="1">
    <citation type="submission" date="2017-09" db="EMBL/GenBank/DDBJ databases">
        <title>Metagenomic Analysis Reveals Denitrifying Candidatus Accumulibacter and Flanking Population as a Source of N2O.</title>
        <authorList>
            <person name="Gao H."/>
            <person name="Mao Y."/>
            <person name="Zhao X."/>
            <person name="Liu W.-T."/>
            <person name="Zhang T."/>
            <person name="Wells G."/>
        </authorList>
    </citation>
    <scope>NUCLEOTIDE SEQUENCE [LARGE SCALE GENOMIC DNA]</scope>
    <source>
        <strain evidence="1">CANDO_2_IC</strain>
    </source>
</reference>
<comment type="caution">
    <text evidence="1">The sequence shown here is derived from an EMBL/GenBank/DDBJ whole genome shotgun (WGS) entry which is preliminary data.</text>
</comment>
<name>A0A6A7RWC3_9PROT</name>
<dbReference type="Proteomes" id="UP000342300">
    <property type="component" value="Unassembled WGS sequence"/>
</dbReference>
<dbReference type="AlphaFoldDB" id="A0A6A7RWC3"/>
<organism evidence="1 2">
    <name type="scientific">Candidatus Accumulibacter phosphatis</name>
    <dbReference type="NCBI Taxonomy" id="327160"/>
    <lineage>
        <taxon>Bacteria</taxon>
        <taxon>Pseudomonadati</taxon>
        <taxon>Pseudomonadota</taxon>
        <taxon>Betaproteobacteria</taxon>
        <taxon>Candidatus Accumulibacter</taxon>
    </lineage>
</organism>
<proteinExistence type="predicted"/>
<dbReference type="EMBL" id="PDHS01000374">
    <property type="protein sequence ID" value="MQM31773.1"/>
    <property type="molecule type" value="Genomic_DNA"/>
</dbReference>
<evidence type="ECO:0000313" key="2">
    <source>
        <dbReference type="Proteomes" id="UP000342300"/>
    </source>
</evidence>
<evidence type="ECO:0000313" key="1">
    <source>
        <dbReference type="EMBL" id="MQM31773.1"/>
    </source>
</evidence>
<accession>A0A6A7RWC3</accession>
<gene>
    <name evidence="1" type="ORF">CRU78_15125</name>
</gene>
<sequence length="73" mass="8228">MRGGEKEVGTPRLFGSRLGVFDERFGFSFEELPGILEQHAPPGQVAAKRTIRKHRAQVPLEDDPVEPFDHTQD</sequence>